<dbReference type="AlphaFoldDB" id="S8DYX8"/>
<feature type="domain" description="Endonuclease/exonuclease/phosphatase" evidence="8">
    <location>
        <begin position="8"/>
        <end position="209"/>
    </location>
</feature>
<dbReference type="GO" id="GO:0005634">
    <property type="term" value="C:nucleus"/>
    <property type="evidence" value="ECO:0007669"/>
    <property type="project" value="TreeGrafter"/>
</dbReference>
<dbReference type="GO" id="GO:0046872">
    <property type="term" value="F:metal ion binding"/>
    <property type="evidence" value="ECO:0007669"/>
    <property type="project" value="UniProtKB-KW"/>
</dbReference>
<keyword evidence="10" id="KW-1185">Reference proteome</keyword>
<feature type="site" description="Transition state stabilizer" evidence="7">
    <location>
        <position position="130"/>
    </location>
</feature>
<dbReference type="SUPFAM" id="SSF56219">
    <property type="entry name" value="DNase I-like"/>
    <property type="match status" value="1"/>
</dbReference>
<evidence type="ECO:0000256" key="2">
    <source>
        <dbReference type="ARBA" id="ARBA00022723"/>
    </source>
</evidence>
<keyword evidence="4 6" id="KW-0460">Magnesium</keyword>
<dbReference type="GO" id="GO:0008311">
    <property type="term" value="F:double-stranded DNA 3'-5' DNA exonuclease activity"/>
    <property type="evidence" value="ECO:0007669"/>
    <property type="project" value="TreeGrafter"/>
</dbReference>
<dbReference type="HOGENOM" id="CLU_049840_0_0_1"/>
<dbReference type="GO" id="GO:0008081">
    <property type="term" value="F:phosphoric diester hydrolase activity"/>
    <property type="evidence" value="ECO:0007669"/>
    <property type="project" value="TreeGrafter"/>
</dbReference>
<keyword evidence="3" id="KW-0378">Hydrolase</keyword>
<evidence type="ECO:0000256" key="4">
    <source>
        <dbReference type="ARBA" id="ARBA00022842"/>
    </source>
</evidence>
<dbReference type="EMBL" id="KE504189">
    <property type="protein sequence ID" value="EPS96358.1"/>
    <property type="molecule type" value="Genomic_DNA"/>
</dbReference>
<feature type="active site" description="Proton donor/acceptor" evidence="5">
    <location>
        <position position="128"/>
    </location>
</feature>
<feature type="binding site" evidence="6">
    <location>
        <position position="215"/>
    </location>
    <ligand>
        <name>Mg(2+)</name>
        <dbReference type="ChEBI" id="CHEBI:18420"/>
        <label>1</label>
    </ligand>
</feature>
<dbReference type="Pfam" id="PF03372">
    <property type="entry name" value="Exo_endo_phos"/>
    <property type="match status" value="1"/>
</dbReference>
<feature type="binding site" evidence="6">
    <location>
        <position position="216"/>
    </location>
    <ligand>
        <name>Mg(2+)</name>
        <dbReference type="ChEBI" id="CHEBI:18420"/>
        <label>1</label>
    </ligand>
</feature>
<organism evidence="9 10">
    <name type="scientific">Fomitopsis schrenkii</name>
    <name type="common">Brown rot fungus</name>
    <dbReference type="NCBI Taxonomy" id="2126942"/>
    <lineage>
        <taxon>Eukaryota</taxon>
        <taxon>Fungi</taxon>
        <taxon>Dikarya</taxon>
        <taxon>Basidiomycota</taxon>
        <taxon>Agaricomycotina</taxon>
        <taxon>Agaricomycetes</taxon>
        <taxon>Polyporales</taxon>
        <taxon>Fomitopsis</taxon>
    </lineage>
</organism>
<evidence type="ECO:0000256" key="6">
    <source>
        <dbReference type="PIRSR" id="PIRSR604808-2"/>
    </source>
</evidence>
<protein>
    <recommendedName>
        <fullName evidence="8">Endonuclease/exonuclease/phosphatase domain-containing protein</fullName>
    </recommendedName>
</protein>
<evidence type="ECO:0000256" key="1">
    <source>
        <dbReference type="ARBA" id="ARBA00007092"/>
    </source>
</evidence>
<feature type="site" description="Interaction with DNA substrate" evidence="7">
    <location>
        <position position="216"/>
    </location>
</feature>
<evidence type="ECO:0000256" key="5">
    <source>
        <dbReference type="PIRSR" id="PIRSR604808-1"/>
    </source>
</evidence>
<dbReference type="STRING" id="743788.S8DYX8"/>
<evidence type="ECO:0000256" key="3">
    <source>
        <dbReference type="ARBA" id="ARBA00022801"/>
    </source>
</evidence>
<dbReference type="GO" id="GO:0006284">
    <property type="term" value="P:base-excision repair"/>
    <property type="evidence" value="ECO:0007669"/>
    <property type="project" value="TreeGrafter"/>
</dbReference>
<dbReference type="InterPro" id="IPR005135">
    <property type="entry name" value="Endo/exonuclease/phosphatase"/>
</dbReference>
<keyword evidence="2 6" id="KW-0479">Metal-binding</keyword>
<dbReference type="InterPro" id="IPR036691">
    <property type="entry name" value="Endo/exonu/phosph_ase_sf"/>
</dbReference>
<dbReference type="PANTHER" id="PTHR22748">
    <property type="entry name" value="AP ENDONUCLEASE"/>
    <property type="match status" value="1"/>
</dbReference>
<proteinExistence type="inferred from homology"/>
<evidence type="ECO:0000313" key="10">
    <source>
        <dbReference type="Proteomes" id="UP000015241"/>
    </source>
</evidence>
<evidence type="ECO:0000259" key="8">
    <source>
        <dbReference type="Pfam" id="PF03372"/>
    </source>
</evidence>
<name>S8DYX8_FOMSC</name>
<accession>S8DYX8</accession>
<dbReference type="InterPro" id="IPR004808">
    <property type="entry name" value="AP_endonuc_1"/>
</dbReference>
<feature type="site" description="Important for catalytic activity" evidence="7">
    <location>
        <position position="189"/>
    </location>
</feature>
<dbReference type="PANTHER" id="PTHR22748:SF4">
    <property type="entry name" value="DNA-(APURINIC OR APYRIMIDINIC SITE) ENDONUCLEASE 2"/>
    <property type="match status" value="1"/>
</dbReference>
<feature type="active site" evidence="5">
    <location>
        <position position="92"/>
    </location>
</feature>
<dbReference type="GO" id="GO:0003906">
    <property type="term" value="F:DNA-(apurinic or apyrimidinic site) endonuclease activity"/>
    <property type="evidence" value="ECO:0007669"/>
    <property type="project" value="TreeGrafter"/>
</dbReference>
<dbReference type="OrthoDB" id="2799478at2759"/>
<sequence>MRDKKIGVLVVQEAHMNEERRCKVENLFAQRLRIIATGDPENPTGKSGVAIVLNKEIVNMQNVVATTVYEGRALQVQLRLKHETTLTILGVYAPNDPDLNEFLWEDIRDFYQKPENRDIPKPDIMLGDFNLVEEPLDRMPPHKDHQGAVNTLGDLKTLLHLQDGWRQLNPTDKSFTFYQKATGSQSRIDRVYMTENMCLRSREWEIRPSGIPNTDHMMVSVSVTSEDAPWVGAGRRTVPVYVLKDKRMKEYIRTRIDKAIDHLTDLGGWRSNDENPQRILHDLKMDIRKEAIKRQKKMSSKQKQRD</sequence>
<dbReference type="eggNOG" id="ENOG502SMUP">
    <property type="taxonomic scope" value="Eukaryota"/>
</dbReference>
<feature type="binding site" evidence="6">
    <location>
        <position position="128"/>
    </location>
    <ligand>
        <name>Mg(2+)</name>
        <dbReference type="ChEBI" id="CHEBI:18420"/>
        <label>1</label>
    </ligand>
</feature>
<feature type="active site" description="Proton acceptor" evidence="5">
    <location>
        <position position="216"/>
    </location>
</feature>
<dbReference type="InParanoid" id="S8DYX8"/>
<feature type="binding site" evidence="6">
    <location>
        <position position="130"/>
    </location>
    <ligand>
        <name>Mg(2+)</name>
        <dbReference type="ChEBI" id="CHEBI:18420"/>
        <label>1</label>
    </ligand>
</feature>
<evidence type="ECO:0000313" key="9">
    <source>
        <dbReference type="EMBL" id="EPS96358.1"/>
    </source>
</evidence>
<dbReference type="Gene3D" id="3.60.10.10">
    <property type="entry name" value="Endonuclease/exonuclease/phosphatase"/>
    <property type="match status" value="1"/>
</dbReference>
<dbReference type="Proteomes" id="UP000015241">
    <property type="component" value="Unassembled WGS sequence"/>
</dbReference>
<comment type="similarity">
    <text evidence="1">Belongs to the DNA repair enzymes AP/ExoA family.</text>
</comment>
<comment type="cofactor">
    <cofactor evidence="6">
        <name>Mg(2+)</name>
        <dbReference type="ChEBI" id="CHEBI:18420"/>
    </cofactor>
    <cofactor evidence="6">
        <name>Mn(2+)</name>
        <dbReference type="ChEBI" id="CHEBI:29035"/>
    </cofactor>
    <text evidence="6">Probably binds two magnesium or manganese ions per subunit.</text>
</comment>
<reference evidence="9 10" key="1">
    <citation type="journal article" date="2012" name="Science">
        <title>The Paleozoic origin of enzymatic lignin decomposition reconstructed from 31 fungal genomes.</title>
        <authorList>
            <person name="Floudas D."/>
            <person name="Binder M."/>
            <person name="Riley R."/>
            <person name="Barry K."/>
            <person name="Blanchette R.A."/>
            <person name="Henrissat B."/>
            <person name="Martinez A.T."/>
            <person name="Otillar R."/>
            <person name="Spatafora J.W."/>
            <person name="Yadav J.S."/>
            <person name="Aerts A."/>
            <person name="Benoit I."/>
            <person name="Boyd A."/>
            <person name="Carlson A."/>
            <person name="Copeland A."/>
            <person name="Coutinho P.M."/>
            <person name="de Vries R.P."/>
            <person name="Ferreira P."/>
            <person name="Findley K."/>
            <person name="Foster B."/>
            <person name="Gaskell J."/>
            <person name="Glotzer D."/>
            <person name="Gorecki P."/>
            <person name="Heitman J."/>
            <person name="Hesse C."/>
            <person name="Hori C."/>
            <person name="Igarashi K."/>
            <person name="Jurgens J.A."/>
            <person name="Kallen N."/>
            <person name="Kersten P."/>
            <person name="Kohler A."/>
            <person name="Kuees U."/>
            <person name="Kumar T.K.A."/>
            <person name="Kuo A."/>
            <person name="LaButti K."/>
            <person name="Larrondo L.F."/>
            <person name="Lindquist E."/>
            <person name="Ling A."/>
            <person name="Lombard V."/>
            <person name="Lucas S."/>
            <person name="Lundell T."/>
            <person name="Martin R."/>
            <person name="McLaughlin D.J."/>
            <person name="Morgenstern I."/>
            <person name="Morin E."/>
            <person name="Murat C."/>
            <person name="Nagy L.G."/>
            <person name="Nolan M."/>
            <person name="Ohm R.A."/>
            <person name="Patyshakuliyeva A."/>
            <person name="Rokas A."/>
            <person name="Ruiz-Duenas F.J."/>
            <person name="Sabat G."/>
            <person name="Salamov A."/>
            <person name="Samejima M."/>
            <person name="Schmutz J."/>
            <person name="Slot J.C."/>
            <person name="St John F."/>
            <person name="Stenlid J."/>
            <person name="Sun H."/>
            <person name="Sun S."/>
            <person name="Syed K."/>
            <person name="Tsang A."/>
            <person name="Wiebenga A."/>
            <person name="Young D."/>
            <person name="Pisabarro A."/>
            <person name="Eastwood D.C."/>
            <person name="Martin F."/>
            <person name="Cullen D."/>
            <person name="Grigoriev I.V."/>
            <person name="Hibbett D.S."/>
        </authorList>
    </citation>
    <scope>NUCLEOTIDE SEQUENCE</scope>
    <source>
        <strain evidence="10">FP-58527</strain>
    </source>
</reference>
<gene>
    <name evidence="9" type="ORF">FOMPIDRAFT_1032406</name>
</gene>
<keyword evidence="6" id="KW-0464">Manganese</keyword>
<evidence type="ECO:0000256" key="7">
    <source>
        <dbReference type="PIRSR" id="PIRSR604808-3"/>
    </source>
</evidence>